<dbReference type="Proteomes" id="UP000268014">
    <property type="component" value="Unassembled WGS sequence"/>
</dbReference>
<protein>
    <submittedName>
        <fullName evidence="1 3">Uncharacterized protein</fullName>
    </submittedName>
</protein>
<reference evidence="3" key="1">
    <citation type="submission" date="2017-02" db="UniProtKB">
        <authorList>
            <consortium name="WormBaseParasite"/>
        </authorList>
    </citation>
    <scope>IDENTIFICATION</scope>
</reference>
<evidence type="ECO:0000313" key="3">
    <source>
        <dbReference type="WBParaSite" id="HPLM_0000982501-mRNA-1"/>
    </source>
</evidence>
<dbReference type="OMA" id="MIFEVPV"/>
<gene>
    <name evidence="1" type="ORF">HPLM_LOCUS9817</name>
</gene>
<proteinExistence type="predicted"/>
<sequence>MIFEVPVDHFPVQRARLQRPQPLVLPQISIVQSRAELSANVVSSPSVQRSQFTFFAVTRQPAADIPIRRISPPGSAPRPAVPILQSLRVPKIFSDARRFLSTVVLSPQLA</sequence>
<evidence type="ECO:0000313" key="1">
    <source>
        <dbReference type="EMBL" id="VDO38444.1"/>
    </source>
</evidence>
<reference evidence="1 2" key="2">
    <citation type="submission" date="2018-11" db="EMBL/GenBank/DDBJ databases">
        <authorList>
            <consortium name="Pathogen Informatics"/>
        </authorList>
    </citation>
    <scope>NUCLEOTIDE SEQUENCE [LARGE SCALE GENOMIC DNA]</scope>
    <source>
        <strain evidence="1 2">MHpl1</strain>
    </source>
</reference>
<accession>A0A0N4WGA7</accession>
<evidence type="ECO:0000313" key="2">
    <source>
        <dbReference type="Proteomes" id="UP000268014"/>
    </source>
</evidence>
<organism evidence="3">
    <name type="scientific">Haemonchus placei</name>
    <name type="common">Barber's pole worm</name>
    <dbReference type="NCBI Taxonomy" id="6290"/>
    <lineage>
        <taxon>Eukaryota</taxon>
        <taxon>Metazoa</taxon>
        <taxon>Ecdysozoa</taxon>
        <taxon>Nematoda</taxon>
        <taxon>Chromadorea</taxon>
        <taxon>Rhabditida</taxon>
        <taxon>Rhabditina</taxon>
        <taxon>Rhabditomorpha</taxon>
        <taxon>Strongyloidea</taxon>
        <taxon>Trichostrongylidae</taxon>
        <taxon>Haemonchus</taxon>
    </lineage>
</organism>
<dbReference type="OrthoDB" id="5872951at2759"/>
<dbReference type="AlphaFoldDB" id="A0A0N4WGA7"/>
<dbReference type="WBParaSite" id="HPLM_0000982501-mRNA-1">
    <property type="protein sequence ID" value="HPLM_0000982501-mRNA-1"/>
    <property type="gene ID" value="HPLM_0000982501"/>
</dbReference>
<name>A0A0N4WGA7_HAEPC</name>
<dbReference type="EMBL" id="UZAF01017147">
    <property type="protein sequence ID" value="VDO38444.1"/>
    <property type="molecule type" value="Genomic_DNA"/>
</dbReference>
<keyword evidence="2" id="KW-1185">Reference proteome</keyword>